<dbReference type="GO" id="GO:0004523">
    <property type="term" value="F:RNA-DNA hybrid ribonuclease activity"/>
    <property type="evidence" value="ECO:0007669"/>
    <property type="project" value="InterPro"/>
</dbReference>
<name>A0A6C0KYL6_9ZZZZ</name>
<reference evidence="2" key="1">
    <citation type="journal article" date="2020" name="Nature">
        <title>Giant virus diversity and host interactions through global metagenomics.</title>
        <authorList>
            <person name="Schulz F."/>
            <person name="Roux S."/>
            <person name="Paez-Espino D."/>
            <person name="Jungbluth S."/>
            <person name="Walsh D.A."/>
            <person name="Denef V.J."/>
            <person name="McMahon K.D."/>
            <person name="Konstantinidis K.T."/>
            <person name="Eloe-Fadrosh E.A."/>
            <person name="Kyrpides N.C."/>
            <person name="Woyke T."/>
        </authorList>
    </citation>
    <scope>NUCLEOTIDE SEQUENCE</scope>
    <source>
        <strain evidence="2">GVMAG-S-3300013286-35</strain>
    </source>
</reference>
<dbReference type="PROSITE" id="PS50879">
    <property type="entry name" value="RNASE_H_1"/>
    <property type="match status" value="1"/>
</dbReference>
<dbReference type="InterPro" id="IPR012337">
    <property type="entry name" value="RNaseH-like_sf"/>
</dbReference>
<dbReference type="InterPro" id="IPR002156">
    <property type="entry name" value="RNaseH_domain"/>
</dbReference>
<evidence type="ECO:0000259" key="1">
    <source>
        <dbReference type="PROSITE" id="PS50879"/>
    </source>
</evidence>
<dbReference type="PANTHER" id="PTHR48475:SF1">
    <property type="entry name" value="RNASE H TYPE-1 DOMAIN-CONTAINING PROTEIN"/>
    <property type="match status" value="1"/>
</dbReference>
<sequence length="157" mass="17434">MSNPYIRIINKIPARLSACHLLQFDGGAVPNPGACGAGAVLFAPDGRCLWERGEFIARGTNNIAEYTGLLIGLELALEKGVRSIRVEGDSMLVIKQITGSWKVKDAVLRTLYDRVMGFVTEFDYFVCRHVYRENNTHADALTNELQVTRCSFTRALP</sequence>
<dbReference type="SUPFAM" id="SSF53098">
    <property type="entry name" value="Ribonuclease H-like"/>
    <property type="match status" value="1"/>
</dbReference>
<proteinExistence type="predicted"/>
<dbReference type="AlphaFoldDB" id="A0A6C0KYL6"/>
<organism evidence="2">
    <name type="scientific">viral metagenome</name>
    <dbReference type="NCBI Taxonomy" id="1070528"/>
    <lineage>
        <taxon>unclassified sequences</taxon>
        <taxon>metagenomes</taxon>
        <taxon>organismal metagenomes</taxon>
    </lineage>
</organism>
<accession>A0A6C0KYL6</accession>
<dbReference type="GO" id="GO:0003676">
    <property type="term" value="F:nucleic acid binding"/>
    <property type="evidence" value="ECO:0007669"/>
    <property type="project" value="InterPro"/>
</dbReference>
<dbReference type="Pfam" id="PF13456">
    <property type="entry name" value="RVT_3"/>
    <property type="match status" value="1"/>
</dbReference>
<dbReference type="PANTHER" id="PTHR48475">
    <property type="entry name" value="RIBONUCLEASE H"/>
    <property type="match status" value="1"/>
</dbReference>
<dbReference type="EMBL" id="MN740992">
    <property type="protein sequence ID" value="QHU21760.1"/>
    <property type="molecule type" value="Genomic_DNA"/>
</dbReference>
<dbReference type="CDD" id="cd09279">
    <property type="entry name" value="RNase_HI_like"/>
    <property type="match status" value="1"/>
</dbReference>
<dbReference type="Gene3D" id="3.30.420.10">
    <property type="entry name" value="Ribonuclease H-like superfamily/Ribonuclease H"/>
    <property type="match status" value="1"/>
</dbReference>
<evidence type="ECO:0000313" key="2">
    <source>
        <dbReference type="EMBL" id="QHU21760.1"/>
    </source>
</evidence>
<feature type="domain" description="RNase H type-1" evidence="1">
    <location>
        <begin position="16"/>
        <end position="147"/>
    </location>
</feature>
<dbReference type="InterPro" id="IPR036397">
    <property type="entry name" value="RNaseH_sf"/>
</dbReference>
<protein>
    <recommendedName>
        <fullName evidence="1">RNase H type-1 domain-containing protein</fullName>
    </recommendedName>
</protein>